<organism evidence="5 6">
    <name type="scientific">Daphnia sinensis</name>
    <dbReference type="NCBI Taxonomy" id="1820382"/>
    <lineage>
        <taxon>Eukaryota</taxon>
        <taxon>Metazoa</taxon>
        <taxon>Ecdysozoa</taxon>
        <taxon>Arthropoda</taxon>
        <taxon>Crustacea</taxon>
        <taxon>Branchiopoda</taxon>
        <taxon>Diplostraca</taxon>
        <taxon>Cladocera</taxon>
        <taxon>Anomopoda</taxon>
        <taxon>Daphniidae</taxon>
        <taxon>Daphnia</taxon>
        <taxon>Daphnia similis group</taxon>
    </lineage>
</organism>
<dbReference type="GO" id="GO:0004252">
    <property type="term" value="F:serine-type endopeptidase activity"/>
    <property type="evidence" value="ECO:0007669"/>
    <property type="project" value="InterPro"/>
</dbReference>
<dbReference type="Pfam" id="PF00089">
    <property type="entry name" value="Trypsin"/>
    <property type="match status" value="1"/>
</dbReference>
<dbReference type="PROSITE" id="PS00134">
    <property type="entry name" value="TRYPSIN_HIS"/>
    <property type="match status" value="1"/>
</dbReference>
<keyword evidence="3" id="KW-0732">Signal</keyword>
<dbReference type="InterPro" id="IPR001314">
    <property type="entry name" value="Peptidase_S1A"/>
</dbReference>
<comment type="caution">
    <text evidence="5">The sequence shown here is derived from an EMBL/GenBank/DDBJ whole genome shotgun (WGS) entry which is preliminary data.</text>
</comment>
<dbReference type="InterPro" id="IPR001254">
    <property type="entry name" value="Trypsin_dom"/>
</dbReference>
<name>A0AAD5L2A9_9CRUS</name>
<evidence type="ECO:0000313" key="6">
    <source>
        <dbReference type="Proteomes" id="UP000820818"/>
    </source>
</evidence>
<dbReference type="SMART" id="SM00020">
    <property type="entry name" value="Tryp_SPc"/>
    <property type="match status" value="1"/>
</dbReference>
<evidence type="ECO:0000256" key="3">
    <source>
        <dbReference type="SAM" id="SignalP"/>
    </source>
</evidence>
<dbReference type="SUPFAM" id="SSF50494">
    <property type="entry name" value="Trypsin-like serine proteases"/>
    <property type="match status" value="1"/>
</dbReference>
<evidence type="ECO:0000256" key="1">
    <source>
        <dbReference type="ARBA" id="ARBA00023157"/>
    </source>
</evidence>
<evidence type="ECO:0000256" key="2">
    <source>
        <dbReference type="ARBA" id="ARBA00024195"/>
    </source>
</evidence>
<dbReference type="Gene3D" id="2.40.10.10">
    <property type="entry name" value="Trypsin-like serine proteases"/>
    <property type="match status" value="1"/>
</dbReference>
<sequence>MEVLSLVAAILTLLCFSDASSIYQTQQDTAAFKGDIADVQFPFRPSPYHAQVGNFDEAEMQSNTAVTDERSCYTTQGRSGSCMSLRSCYPTSKLNNLETWSVIIQTPCSFIVKDGRQIHGICCPKQVAIPHSGFSKDIQITPLVLMPYPAIPYSAVLYPLMATNVASILPAETPIPPSLPLTEMPVAIESKQISCGVGPKKIPSFEENRIVGGTDAVKHSWPHAVLIKFAGVFLCSGTLISSNRVLTAAHCANFNWPWEYSRITVELGVHAVLPISDALVSRRVFMLLRHRDYNPDTMVNDIAILVLKFPVNYVKEISPVCLPAPGTTDTYVDEEAAIIGWGSLKNENGPFPGVLQQATTKIISNADCQASYDSIGVTIEDSMICAIVPDISSCYYDSGAPLLVKLSTGRWIQVGIDSFGVECASPDFPIVYTRVTSFSTWILNRM</sequence>
<feature type="chain" id="PRO_5042133639" description="Peptidase S1 domain-containing protein" evidence="3">
    <location>
        <begin position="20"/>
        <end position="446"/>
    </location>
</feature>
<keyword evidence="1" id="KW-1015">Disulfide bond</keyword>
<dbReference type="PANTHER" id="PTHR24252">
    <property type="entry name" value="ACROSIN-RELATED"/>
    <property type="match status" value="1"/>
</dbReference>
<dbReference type="PRINTS" id="PR00722">
    <property type="entry name" value="CHYMOTRYPSIN"/>
</dbReference>
<dbReference type="FunFam" id="2.40.10.10:FF:000002">
    <property type="entry name" value="Transmembrane protease serine"/>
    <property type="match status" value="1"/>
</dbReference>
<reference evidence="5 6" key="1">
    <citation type="submission" date="2022-05" db="EMBL/GenBank/DDBJ databases">
        <title>A multi-omics perspective on studying reproductive biology in Daphnia sinensis.</title>
        <authorList>
            <person name="Jia J."/>
        </authorList>
    </citation>
    <scope>NUCLEOTIDE SEQUENCE [LARGE SCALE GENOMIC DNA]</scope>
    <source>
        <strain evidence="5 6">WSL</strain>
    </source>
</reference>
<dbReference type="PANTHER" id="PTHR24252:SF7">
    <property type="entry name" value="HYALIN"/>
    <property type="match status" value="1"/>
</dbReference>
<dbReference type="InterPro" id="IPR018114">
    <property type="entry name" value="TRYPSIN_HIS"/>
</dbReference>
<protein>
    <recommendedName>
        <fullName evidence="4">Peptidase S1 domain-containing protein</fullName>
    </recommendedName>
</protein>
<feature type="domain" description="Peptidase S1" evidence="4">
    <location>
        <begin position="210"/>
        <end position="446"/>
    </location>
</feature>
<comment type="similarity">
    <text evidence="2">Belongs to the peptidase S1 family. CLIP subfamily.</text>
</comment>
<dbReference type="InterPro" id="IPR009003">
    <property type="entry name" value="Peptidase_S1_PA"/>
</dbReference>
<dbReference type="AlphaFoldDB" id="A0AAD5L2A9"/>
<evidence type="ECO:0000313" key="5">
    <source>
        <dbReference type="EMBL" id="KAI9554696.1"/>
    </source>
</evidence>
<gene>
    <name evidence="5" type="ORF">GHT06_019972</name>
</gene>
<dbReference type="Proteomes" id="UP000820818">
    <property type="component" value="Linkage Group LG8"/>
</dbReference>
<proteinExistence type="inferred from homology"/>
<dbReference type="InterPro" id="IPR043504">
    <property type="entry name" value="Peptidase_S1_PA_chymotrypsin"/>
</dbReference>
<dbReference type="PROSITE" id="PS50240">
    <property type="entry name" value="TRYPSIN_DOM"/>
    <property type="match status" value="1"/>
</dbReference>
<dbReference type="EMBL" id="WJBH02000008">
    <property type="protein sequence ID" value="KAI9554696.1"/>
    <property type="molecule type" value="Genomic_DNA"/>
</dbReference>
<dbReference type="GO" id="GO:0006508">
    <property type="term" value="P:proteolysis"/>
    <property type="evidence" value="ECO:0007669"/>
    <property type="project" value="InterPro"/>
</dbReference>
<dbReference type="CDD" id="cd00190">
    <property type="entry name" value="Tryp_SPc"/>
    <property type="match status" value="1"/>
</dbReference>
<accession>A0AAD5L2A9</accession>
<feature type="signal peptide" evidence="3">
    <location>
        <begin position="1"/>
        <end position="19"/>
    </location>
</feature>
<evidence type="ECO:0000259" key="4">
    <source>
        <dbReference type="PROSITE" id="PS50240"/>
    </source>
</evidence>
<keyword evidence="6" id="KW-1185">Reference proteome</keyword>